<organism evidence="2 3">
    <name type="scientific">Cylicocyclus nassatus</name>
    <name type="common">Nematode worm</name>
    <dbReference type="NCBI Taxonomy" id="53992"/>
    <lineage>
        <taxon>Eukaryota</taxon>
        <taxon>Metazoa</taxon>
        <taxon>Ecdysozoa</taxon>
        <taxon>Nematoda</taxon>
        <taxon>Chromadorea</taxon>
        <taxon>Rhabditida</taxon>
        <taxon>Rhabditina</taxon>
        <taxon>Rhabditomorpha</taxon>
        <taxon>Strongyloidea</taxon>
        <taxon>Strongylidae</taxon>
        <taxon>Cylicocyclus</taxon>
    </lineage>
</organism>
<name>A0AA36GGK5_CYLNA</name>
<feature type="region of interest" description="Disordered" evidence="1">
    <location>
        <begin position="26"/>
        <end position="63"/>
    </location>
</feature>
<evidence type="ECO:0000313" key="2">
    <source>
        <dbReference type="EMBL" id="CAJ0591474.1"/>
    </source>
</evidence>
<dbReference type="EMBL" id="CATQJL010000001">
    <property type="protein sequence ID" value="CAJ0591474.1"/>
    <property type="molecule type" value="Genomic_DNA"/>
</dbReference>
<dbReference type="AlphaFoldDB" id="A0AA36GGK5"/>
<gene>
    <name evidence="2" type="ORF">CYNAS_LOCUS3457</name>
</gene>
<protein>
    <submittedName>
        <fullName evidence="2">Uncharacterized protein</fullName>
    </submittedName>
</protein>
<reference evidence="2" key="1">
    <citation type="submission" date="2023-07" db="EMBL/GenBank/DDBJ databases">
        <authorList>
            <consortium name="CYATHOMIX"/>
        </authorList>
    </citation>
    <scope>NUCLEOTIDE SEQUENCE</scope>
    <source>
        <strain evidence="2">N/A</strain>
    </source>
</reference>
<feature type="compositionally biased region" description="Low complexity" evidence="1">
    <location>
        <begin position="50"/>
        <end position="63"/>
    </location>
</feature>
<comment type="caution">
    <text evidence="2">The sequence shown here is derived from an EMBL/GenBank/DDBJ whole genome shotgun (WGS) entry which is preliminary data.</text>
</comment>
<keyword evidence="3" id="KW-1185">Reference proteome</keyword>
<dbReference type="Proteomes" id="UP001176961">
    <property type="component" value="Unassembled WGS sequence"/>
</dbReference>
<evidence type="ECO:0000256" key="1">
    <source>
        <dbReference type="SAM" id="MobiDB-lite"/>
    </source>
</evidence>
<sequence length="179" mass="19904">MVHYIPALSGFSDGYKAGITTTTTTQPSIYAPYGGQSDVKPPLPPELPALSRPRTPTPPSKTTLTTTTITITPSYINPDGGCRVYTREEKYKMLTDLGSYNLFMADTAEEAALNFAPVFKKLLYGKEPYPDYEDVRIINGTIERVCRSNVCRLQKLKAPITEEEWLSGSQQVLVWTMSL</sequence>
<accession>A0AA36GGK5</accession>
<proteinExistence type="predicted"/>
<evidence type="ECO:0000313" key="3">
    <source>
        <dbReference type="Proteomes" id="UP001176961"/>
    </source>
</evidence>